<gene>
    <name evidence="6" type="ORF">Apau_0161</name>
</gene>
<comment type="pathway">
    <text evidence="1">Cofactor biosynthesis; adenosylcobalamin biosynthesis.</text>
</comment>
<dbReference type="PaxDb" id="584708-Apau_0161"/>
<dbReference type="AlphaFoldDB" id="E3CX82"/>
<evidence type="ECO:0000313" key="7">
    <source>
        <dbReference type="Proteomes" id="UP000005096"/>
    </source>
</evidence>
<dbReference type="RefSeq" id="WP_006299742.1">
    <property type="nucleotide sequence ID" value="NZ_CM001022.1"/>
</dbReference>
<dbReference type="EMBL" id="CM001022">
    <property type="protein sequence ID" value="EFQ22598.1"/>
    <property type="molecule type" value="Genomic_DNA"/>
</dbReference>
<keyword evidence="3" id="KW-0169">Cobalamin biosynthesis</keyword>
<evidence type="ECO:0000256" key="1">
    <source>
        <dbReference type="ARBA" id="ARBA00004953"/>
    </source>
</evidence>
<dbReference type="PANTHER" id="PTHR43588">
    <property type="entry name" value="COBALT-PRECORRIN-8 METHYLMUTASE"/>
    <property type="match status" value="1"/>
</dbReference>
<dbReference type="Proteomes" id="UP000005096">
    <property type="component" value="Chromosome"/>
</dbReference>
<proteinExistence type="inferred from homology"/>
<dbReference type="Pfam" id="PF02570">
    <property type="entry name" value="CbiC"/>
    <property type="match status" value="1"/>
</dbReference>
<dbReference type="OrthoDB" id="9780708at2"/>
<feature type="domain" description="Cobalamin biosynthesis precorrin-8X methylmutase CobH/CbiC" evidence="5">
    <location>
        <begin position="12"/>
        <end position="203"/>
    </location>
</feature>
<sequence>MPFAYCRDPQSIEETSLGLIRSVLDSYALEPQLRPVAERVVHAGADFSLASLLRSSPEGVRRGVEALRRGGPLFCDVEMVRSGLSRPLTERLGLHPLAAIHDPEVRRRSEEALVTRAMAAVDLAADQGVRLYAFGNAPTALFRLLERAEAGAPVDFVCAFPVGFVGAAESKRALLASGLPCVVLSGPRGGSNLCAAACNALLRLAGEAPSP</sequence>
<evidence type="ECO:0000256" key="4">
    <source>
        <dbReference type="ARBA" id="ARBA00023235"/>
    </source>
</evidence>
<dbReference type="GO" id="GO:0016993">
    <property type="term" value="F:precorrin-8X methylmutase activity"/>
    <property type="evidence" value="ECO:0007669"/>
    <property type="project" value="InterPro"/>
</dbReference>
<organism evidence="6 7">
    <name type="scientific">Aminomonas paucivorans DSM 12260</name>
    <dbReference type="NCBI Taxonomy" id="584708"/>
    <lineage>
        <taxon>Bacteria</taxon>
        <taxon>Thermotogati</taxon>
        <taxon>Synergistota</taxon>
        <taxon>Synergistia</taxon>
        <taxon>Synergistales</taxon>
        <taxon>Synergistaceae</taxon>
        <taxon>Aminomonas</taxon>
    </lineage>
</organism>
<dbReference type="GO" id="GO:0009236">
    <property type="term" value="P:cobalamin biosynthetic process"/>
    <property type="evidence" value="ECO:0007669"/>
    <property type="project" value="UniProtKB-UniPathway"/>
</dbReference>
<keyword evidence="4" id="KW-0413">Isomerase</keyword>
<dbReference type="STRING" id="584708.Apau_0161"/>
<evidence type="ECO:0000313" key="6">
    <source>
        <dbReference type="EMBL" id="EFQ22598.1"/>
    </source>
</evidence>
<dbReference type="HOGENOM" id="CLU_084703_0_0_0"/>
<dbReference type="eggNOG" id="COG2082">
    <property type="taxonomic scope" value="Bacteria"/>
</dbReference>
<comment type="similarity">
    <text evidence="2">Belongs to the CobH/CbiC family.</text>
</comment>
<dbReference type="UniPathway" id="UPA00148"/>
<dbReference type="Gene3D" id="3.40.50.10230">
    <property type="entry name" value="Cobalamin biosynthesis CobH/CbiC, precorrin-8X methylmutase"/>
    <property type="match status" value="1"/>
</dbReference>
<dbReference type="SUPFAM" id="SSF63965">
    <property type="entry name" value="Precorrin-8X methylmutase CbiC/CobH"/>
    <property type="match status" value="1"/>
</dbReference>
<evidence type="ECO:0000256" key="2">
    <source>
        <dbReference type="ARBA" id="ARBA00009774"/>
    </source>
</evidence>
<name>E3CX82_9BACT</name>
<accession>E3CX82</accession>
<dbReference type="InterPro" id="IPR036588">
    <property type="entry name" value="CobH/CbiC_sf"/>
</dbReference>
<evidence type="ECO:0000259" key="5">
    <source>
        <dbReference type="Pfam" id="PF02570"/>
    </source>
</evidence>
<protein>
    <submittedName>
        <fullName evidence="6">Precorrin-8X methylmutase CbiC/CobH</fullName>
    </submittedName>
</protein>
<keyword evidence="7" id="KW-1185">Reference proteome</keyword>
<dbReference type="InterPro" id="IPR003722">
    <property type="entry name" value="Cbl_synth_CobH/CbiC"/>
</dbReference>
<dbReference type="PANTHER" id="PTHR43588:SF1">
    <property type="entry name" value="COBALT-PRECORRIN-8 METHYLMUTASE"/>
    <property type="match status" value="1"/>
</dbReference>
<reference evidence="6 7" key="1">
    <citation type="journal article" date="2010" name="Stand. Genomic Sci.">
        <title>Non-contiguous finished genome sequence of Aminomonas paucivorans type strain (GLU-3).</title>
        <authorList>
            <person name="Pitluck S."/>
            <person name="Yasawong M."/>
            <person name="Held B."/>
            <person name="Lapidus A."/>
            <person name="Nolan M."/>
            <person name="Copeland A."/>
            <person name="Lucas S."/>
            <person name="Del Rio T.G."/>
            <person name="Tice H."/>
            <person name="Cheng J.F."/>
            <person name="Chertkov O."/>
            <person name="Goodwin L."/>
            <person name="Tapia R."/>
            <person name="Han C."/>
            <person name="Liolios K."/>
            <person name="Ivanova N."/>
            <person name="Mavromatis K."/>
            <person name="Ovchinnikova G."/>
            <person name="Pati A."/>
            <person name="Chen A."/>
            <person name="Palaniappan K."/>
            <person name="Land M."/>
            <person name="Hauser L."/>
            <person name="Chang Y.J."/>
            <person name="Jeffries C.D."/>
            <person name="Pukall R."/>
            <person name="Spring S."/>
            <person name="Rohde M."/>
            <person name="Sikorski J."/>
            <person name="Goker M."/>
            <person name="Woyke T."/>
            <person name="Bristow J."/>
            <person name="Eisen J.A."/>
            <person name="Markowitz V."/>
            <person name="Hugenholtz P."/>
            <person name="Kyrpides N.C."/>
            <person name="Klenk H.P."/>
        </authorList>
    </citation>
    <scope>NUCLEOTIDE SEQUENCE [LARGE SCALE GENOMIC DNA]</scope>
    <source>
        <strain evidence="6 7">DSM 12260</strain>
    </source>
</reference>
<evidence type="ECO:0000256" key="3">
    <source>
        <dbReference type="ARBA" id="ARBA00022573"/>
    </source>
</evidence>